<dbReference type="EMBL" id="QNZJ01000184">
    <property type="protein sequence ID" value="RTZ85969.1"/>
    <property type="molecule type" value="Genomic_DNA"/>
</dbReference>
<comment type="caution">
    <text evidence="2">The sequence shown here is derived from an EMBL/GenBank/DDBJ whole genome shotgun (WGS) entry which is preliminary data.</text>
</comment>
<dbReference type="Proteomes" id="UP000287176">
    <property type="component" value="Unassembled WGS sequence"/>
</dbReference>
<name>A0A432GQQ8_9DELT</name>
<dbReference type="AlphaFoldDB" id="A0A432GQQ8"/>
<accession>A0A432GQQ8</accession>
<reference evidence="4 5" key="1">
    <citation type="submission" date="2018-06" db="EMBL/GenBank/DDBJ databases">
        <title>Combined omics and stable isotope probing to characterize newly discovered Mariana Back-Arc vent microbial communities.</title>
        <authorList>
            <person name="Trembath-Reichert E."/>
            <person name="Huber J.A."/>
        </authorList>
    </citation>
    <scope>NUCLEOTIDE SEQUENCE [LARGE SCALE GENOMIC DNA]</scope>
    <source>
        <strain evidence="2">MAG 24</strain>
        <strain evidence="3">MAG 54</strain>
        <strain evidence="1">MAG 63_2</strain>
    </source>
</reference>
<dbReference type="EMBL" id="QNZM01000189">
    <property type="protein sequence ID" value="RTZ80074.1"/>
    <property type="molecule type" value="Genomic_DNA"/>
</dbReference>
<proteinExistence type="predicted"/>
<dbReference type="EMBL" id="QNZI01000077">
    <property type="protein sequence ID" value="RTZ85869.1"/>
    <property type="molecule type" value="Genomic_DNA"/>
</dbReference>
<evidence type="ECO:0000313" key="5">
    <source>
        <dbReference type="Proteomes" id="UP000287176"/>
    </source>
</evidence>
<gene>
    <name evidence="2" type="ORF">DSY94_02860</name>
    <name evidence="3" type="ORF">DSY95_04175</name>
    <name evidence="1" type="ORF">DSY98_04870</name>
</gene>
<evidence type="ECO:0000313" key="2">
    <source>
        <dbReference type="EMBL" id="RTZ85869.1"/>
    </source>
</evidence>
<evidence type="ECO:0000313" key="3">
    <source>
        <dbReference type="EMBL" id="RTZ85969.1"/>
    </source>
</evidence>
<dbReference type="Proteomes" id="UP000287719">
    <property type="component" value="Unassembled WGS sequence"/>
</dbReference>
<protein>
    <submittedName>
        <fullName evidence="2">Uncharacterized protein</fullName>
    </submittedName>
</protein>
<organism evidence="2 5">
    <name type="scientific">SAR324 cluster bacterium</name>
    <dbReference type="NCBI Taxonomy" id="2024889"/>
    <lineage>
        <taxon>Bacteria</taxon>
        <taxon>Deltaproteobacteria</taxon>
        <taxon>SAR324 cluster</taxon>
    </lineage>
</organism>
<evidence type="ECO:0000313" key="4">
    <source>
        <dbReference type="Proteomes" id="UP000286732"/>
    </source>
</evidence>
<dbReference type="Proteomes" id="UP000286732">
    <property type="component" value="Unassembled WGS sequence"/>
</dbReference>
<sequence>MVLLGKIYPLNNDGRTAALEEISTSLEDAGYFCGTYRFKNAPCSVGKNTLIDQTTCSYSR</sequence>
<evidence type="ECO:0000313" key="1">
    <source>
        <dbReference type="EMBL" id="RTZ80074.1"/>
    </source>
</evidence>